<evidence type="ECO:0000313" key="6">
    <source>
        <dbReference type="Proteomes" id="UP000829194"/>
    </source>
</evidence>
<dbReference type="Pfam" id="PF00849">
    <property type="entry name" value="PseudoU_synth_2"/>
    <property type="match status" value="1"/>
</dbReference>
<keyword evidence="6" id="KW-1185">Reference proteome</keyword>
<evidence type="ECO:0000256" key="1">
    <source>
        <dbReference type="ARBA" id="ARBA00022552"/>
    </source>
</evidence>
<gene>
    <name evidence="5" type="ORF">MOV92_03200</name>
</gene>
<dbReference type="InterPro" id="IPR020103">
    <property type="entry name" value="PsdUridine_synth_cat_dom_sf"/>
</dbReference>
<proteinExistence type="predicted"/>
<evidence type="ECO:0000313" key="5">
    <source>
        <dbReference type="EMBL" id="UNP30302.1"/>
    </source>
</evidence>
<evidence type="ECO:0000256" key="3">
    <source>
        <dbReference type="PROSITE-ProRule" id="PRU00182"/>
    </source>
</evidence>
<dbReference type="NCBIfam" id="TIGR00093">
    <property type="entry name" value="pseudouridine synthase"/>
    <property type="match status" value="1"/>
</dbReference>
<keyword evidence="1" id="KW-0698">rRNA processing</keyword>
<organism evidence="5 6">
    <name type="scientific">Lysobacter gummosus</name>
    <dbReference type="NCBI Taxonomy" id="262324"/>
    <lineage>
        <taxon>Bacteria</taxon>
        <taxon>Pseudomonadati</taxon>
        <taxon>Pseudomonadota</taxon>
        <taxon>Gammaproteobacteria</taxon>
        <taxon>Lysobacterales</taxon>
        <taxon>Lysobacteraceae</taxon>
        <taxon>Lysobacter</taxon>
    </lineage>
</organism>
<dbReference type="RefSeq" id="WP_057941548.1">
    <property type="nucleotide sequence ID" value="NZ_CP011131.1"/>
</dbReference>
<dbReference type="Proteomes" id="UP000829194">
    <property type="component" value="Chromosome"/>
</dbReference>
<dbReference type="PROSITE" id="PS50889">
    <property type="entry name" value="S4"/>
    <property type="match status" value="1"/>
</dbReference>
<protein>
    <submittedName>
        <fullName evidence="5">Pseudouridine synthase</fullName>
    </submittedName>
</protein>
<dbReference type="Gene3D" id="3.10.290.10">
    <property type="entry name" value="RNA-binding S4 domain"/>
    <property type="match status" value="1"/>
</dbReference>
<dbReference type="InterPro" id="IPR050343">
    <property type="entry name" value="RsuA_PseudoU_synthase"/>
</dbReference>
<dbReference type="Gene3D" id="3.30.70.580">
    <property type="entry name" value="Pseudouridine synthase I, catalytic domain, N-terminal subdomain"/>
    <property type="match status" value="1"/>
</dbReference>
<dbReference type="Gene3D" id="3.30.70.1560">
    <property type="entry name" value="Alpha-L RNA-binding motif"/>
    <property type="match status" value="1"/>
</dbReference>
<sequence>MKLVKLIANLGYGSRKDVTAMFRQGRITDADGEVLYADDKVEHAAIRIDGEAIDPPLGLTILLHKPVGYTCSTKDPGRIVYDLLPPRYRLRSPLLSTVGRLDRDTSGMLLLTDDGGLLHRIVSPKANLAKVYEATLASDLRGDEGAIFASGELMLEAEKTPLAPAALEVLEPRRARLILTEGRYHQVRRMFAAVGNHVDALHRARIGGLSLQDLPSGQWRTLDSTDLETLFRG</sequence>
<dbReference type="InterPro" id="IPR042092">
    <property type="entry name" value="PsdUridine_s_RsuA/RluB/E/F_cat"/>
</dbReference>
<dbReference type="EMBL" id="CP093547">
    <property type="protein sequence ID" value="UNP30302.1"/>
    <property type="molecule type" value="Genomic_DNA"/>
</dbReference>
<dbReference type="SUPFAM" id="SSF55120">
    <property type="entry name" value="Pseudouridine synthase"/>
    <property type="match status" value="1"/>
</dbReference>
<dbReference type="InterPro" id="IPR000748">
    <property type="entry name" value="PsdUridine_synth_RsuA/RluB/E/F"/>
</dbReference>
<name>A0ABY3XF88_9GAMM</name>
<evidence type="ECO:0000259" key="4">
    <source>
        <dbReference type="Pfam" id="PF00849"/>
    </source>
</evidence>
<keyword evidence="2" id="KW-0413">Isomerase</keyword>
<evidence type="ECO:0000256" key="2">
    <source>
        <dbReference type="ARBA" id="ARBA00023235"/>
    </source>
</evidence>
<dbReference type="InterPro" id="IPR020094">
    <property type="entry name" value="TruA/RsuA/RluB/E/F_N"/>
</dbReference>
<feature type="domain" description="Pseudouridine synthase RsuA/RluA-like" evidence="4">
    <location>
        <begin position="61"/>
        <end position="193"/>
    </location>
</feature>
<dbReference type="PANTHER" id="PTHR47683">
    <property type="entry name" value="PSEUDOURIDINE SYNTHASE FAMILY PROTEIN-RELATED"/>
    <property type="match status" value="1"/>
</dbReference>
<keyword evidence="3" id="KW-0694">RNA-binding</keyword>
<reference evidence="5 6" key="1">
    <citation type="submission" date="2022-03" db="EMBL/GenBank/DDBJ databases">
        <title>Complete genome sequence of Lysobacter capsici VKM B-2533 and Lysobacter gummosus 10.1.1, promising sources of lytic agents.</title>
        <authorList>
            <person name="Tarlachkov S.V."/>
            <person name="Kudryakova I.V."/>
            <person name="Afoshin A.S."/>
            <person name="Leontyevskaya E.A."/>
            <person name="Leontyevskaya N.V."/>
        </authorList>
    </citation>
    <scope>NUCLEOTIDE SEQUENCE [LARGE SCALE GENOMIC DNA]</scope>
    <source>
        <strain evidence="5 6">10.1.1</strain>
    </source>
</reference>
<dbReference type="InterPro" id="IPR036986">
    <property type="entry name" value="S4_RNA-bd_sf"/>
</dbReference>
<accession>A0ABY3XF88</accession>
<dbReference type="InterPro" id="IPR006145">
    <property type="entry name" value="PsdUridine_synth_RsuA/RluA"/>
</dbReference>
<dbReference type="PANTHER" id="PTHR47683:SF2">
    <property type="entry name" value="RNA-BINDING S4 DOMAIN-CONTAINING PROTEIN"/>
    <property type="match status" value="1"/>
</dbReference>